<dbReference type="AlphaFoldDB" id="A0A0G4B505"/>
<dbReference type="PROSITE" id="PS00758">
    <property type="entry name" value="ARGE_DAPE_CPG2_1"/>
    <property type="match status" value="1"/>
</dbReference>
<keyword evidence="2" id="KW-0862">Zinc</keyword>
<dbReference type="GO" id="GO:0008777">
    <property type="term" value="F:acetylornithine deacetylase activity"/>
    <property type="evidence" value="ECO:0007669"/>
    <property type="project" value="UniProtKB-EC"/>
</dbReference>
<dbReference type="EMBL" id="CP011213">
    <property type="protein sequence ID" value="AKM82077.1"/>
    <property type="molecule type" value="Genomic_DNA"/>
</dbReference>
<evidence type="ECO:0000256" key="2">
    <source>
        <dbReference type="ARBA" id="ARBA00022833"/>
    </source>
</evidence>
<dbReference type="KEGG" id="bbgw:UT28_C0001G0266"/>
<organism evidence="3 4">
    <name type="scientific">Berkelbacteria bacterium GW2011_GWE1_39_12</name>
    <dbReference type="NCBI Taxonomy" id="1618337"/>
    <lineage>
        <taxon>Bacteria</taxon>
        <taxon>Candidatus Berkelbacteria</taxon>
    </lineage>
</organism>
<dbReference type="InterPro" id="IPR001261">
    <property type="entry name" value="ArgE/DapE_CS"/>
</dbReference>
<evidence type="ECO:0000256" key="1">
    <source>
        <dbReference type="ARBA" id="ARBA00022801"/>
    </source>
</evidence>
<dbReference type="STRING" id="1618337.UT28_C0001G0266"/>
<dbReference type="Proteomes" id="UP000035648">
    <property type="component" value="Chromosome"/>
</dbReference>
<proteinExistence type="predicted"/>
<dbReference type="InterPro" id="IPR002933">
    <property type="entry name" value="Peptidase_M20"/>
</dbReference>
<dbReference type="Pfam" id="PF01546">
    <property type="entry name" value="Peptidase_M20"/>
    <property type="match status" value="1"/>
</dbReference>
<evidence type="ECO:0000313" key="4">
    <source>
        <dbReference type="Proteomes" id="UP000035648"/>
    </source>
</evidence>
<dbReference type="InterPro" id="IPR050072">
    <property type="entry name" value="Peptidase_M20A"/>
</dbReference>
<dbReference type="Gene3D" id="3.30.70.360">
    <property type="match status" value="1"/>
</dbReference>
<gene>
    <name evidence="3" type="ORF">UT28_C0001G0266</name>
</gene>
<dbReference type="GO" id="GO:0006526">
    <property type="term" value="P:L-arginine biosynthetic process"/>
    <property type="evidence" value="ECO:0007669"/>
    <property type="project" value="TreeGrafter"/>
</dbReference>
<sequence length="408" mass="45531">MELLELTRKLIGYNTSPGQSNLEIVDFIANYCEDLDFKVQRFPYRGDKRVNQSNLVVTVGGEEPVLALSGHTDTVSFETAKWASDPLKLTYANGKYFARGVADMKLFLAAALKAAEAIPLSDLKRPFALYFTAEEEIGCLGAKALTGFSRKSQMPKEKLAKSIVVGEPTMMEPVSKHKGYYYFRVIIKSTIDEHAKHVAEKKLHSSDDTKATNVVALVLPRVTLALEDFRKSFRRFQDDKFELAHPTMNIGGNIIMPPGSMKNIIPTEVRLDCDLRFIPGMPPVDFLRDLMQRKLTQVIDKIKPVNPSEKFSAQVVAMRLFTPAMDTPDGSEVVRNAIRATRRNFAKGVSYNTEGGVYNAAGAESIILGPGSINQAHQPNEFVGERWLTNESIDPYIELIRLFCCKEG</sequence>
<reference evidence="3 4" key="1">
    <citation type="journal article" date="2015" name="Nature">
        <title>rRNA introns, odd ribosomes, and small enigmatic genomes across a large radiation of phyla.</title>
        <authorList>
            <person name="Brown C.T."/>
            <person name="Hug L.A."/>
            <person name="Thomas B.C."/>
            <person name="Sharon I."/>
            <person name="Castelle C.J."/>
            <person name="Singh A."/>
            <person name="Wilkins M.J."/>
            <person name="Williams K.H."/>
            <person name="Banfield J.F."/>
        </authorList>
    </citation>
    <scope>NUCLEOTIDE SEQUENCE [LARGE SCALE GENOMIC DNA]</scope>
</reference>
<name>A0A0G4B505_9BACT</name>
<accession>A0A0G4B505</accession>
<dbReference type="SUPFAM" id="SSF53187">
    <property type="entry name" value="Zn-dependent exopeptidases"/>
    <property type="match status" value="1"/>
</dbReference>
<dbReference type="PANTHER" id="PTHR43808">
    <property type="entry name" value="ACETYLORNITHINE DEACETYLASE"/>
    <property type="match status" value="1"/>
</dbReference>
<dbReference type="PANTHER" id="PTHR43808:SF31">
    <property type="entry name" value="N-ACETYL-L-CITRULLINE DEACETYLASE"/>
    <property type="match status" value="1"/>
</dbReference>
<keyword evidence="1 3" id="KW-0378">Hydrolase</keyword>
<protein>
    <submittedName>
        <fullName evidence="3">Acetylornithine deacetylase, acetylornithine deacetylase</fullName>
        <ecNumber evidence="3">3.5.1.16</ecNumber>
    </submittedName>
</protein>
<dbReference type="Gene3D" id="3.40.630.10">
    <property type="entry name" value="Zn peptidases"/>
    <property type="match status" value="1"/>
</dbReference>
<dbReference type="EC" id="3.5.1.16" evidence="3"/>
<evidence type="ECO:0000313" key="3">
    <source>
        <dbReference type="EMBL" id="AKM82077.1"/>
    </source>
</evidence>
<dbReference type="PATRIC" id="fig|1618337.4.peg.264"/>